<sequence>MCISASATQSGSRLSIHLGTDTARVLLGEQETAELIDYTEDPQPATGREIFVEARGRFPVVLDCQRHSIMAVVVGMTVRRTSKGCALHAHLDDDYYGLTDGKTPVLYTVPAEALAEMLRAASPR</sequence>
<dbReference type="Proteomes" id="UP000623608">
    <property type="component" value="Unassembled WGS sequence"/>
</dbReference>
<comment type="caution">
    <text evidence="1">The sequence shown here is derived from an EMBL/GenBank/DDBJ whole genome shotgun (WGS) entry which is preliminary data.</text>
</comment>
<evidence type="ECO:0000313" key="1">
    <source>
        <dbReference type="EMBL" id="GIF25754.1"/>
    </source>
</evidence>
<dbReference type="EMBL" id="BOMY01000053">
    <property type="protein sequence ID" value="GIF25754.1"/>
    <property type="molecule type" value="Genomic_DNA"/>
</dbReference>
<reference evidence="1" key="1">
    <citation type="submission" date="2021-01" db="EMBL/GenBank/DDBJ databases">
        <title>Whole genome shotgun sequence of Actinoplanes tereljensis NBRC 105297.</title>
        <authorList>
            <person name="Komaki H."/>
            <person name="Tamura T."/>
        </authorList>
    </citation>
    <scope>NUCLEOTIDE SEQUENCE</scope>
    <source>
        <strain evidence="1">NBRC 105297</strain>
    </source>
</reference>
<name>A0A919NXM6_9ACTN</name>
<proteinExistence type="predicted"/>
<keyword evidence="2" id="KW-1185">Reference proteome</keyword>
<organism evidence="1 2">
    <name type="scientific">Paractinoplanes tereljensis</name>
    <dbReference type="NCBI Taxonomy" id="571912"/>
    <lineage>
        <taxon>Bacteria</taxon>
        <taxon>Bacillati</taxon>
        <taxon>Actinomycetota</taxon>
        <taxon>Actinomycetes</taxon>
        <taxon>Micromonosporales</taxon>
        <taxon>Micromonosporaceae</taxon>
        <taxon>Paractinoplanes</taxon>
    </lineage>
</organism>
<dbReference type="AlphaFoldDB" id="A0A919NXM6"/>
<accession>A0A919NXM6</accession>
<dbReference type="RefSeq" id="WP_203813558.1">
    <property type="nucleotide sequence ID" value="NZ_BOMY01000053.1"/>
</dbReference>
<gene>
    <name evidence="1" type="ORF">Ate02nite_84840</name>
</gene>
<protein>
    <submittedName>
        <fullName evidence="1">Uncharacterized protein</fullName>
    </submittedName>
</protein>
<evidence type="ECO:0000313" key="2">
    <source>
        <dbReference type="Proteomes" id="UP000623608"/>
    </source>
</evidence>